<dbReference type="AlphaFoldDB" id="A0A2V1A7M4"/>
<name>A0A2V1A7M4_9ASCO</name>
<keyword evidence="3" id="KW-1185">Reference proteome</keyword>
<organism evidence="2 3">
    <name type="scientific">Candidozyma duobushaemuli</name>
    <dbReference type="NCBI Taxonomy" id="1231522"/>
    <lineage>
        <taxon>Eukaryota</taxon>
        <taxon>Fungi</taxon>
        <taxon>Dikarya</taxon>
        <taxon>Ascomycota</taxon>
        <taxon>Saccharomycotina</taxon>
        <taxon>Pichiomycetes</taxon>
        <taxon>Metschnikowiaceae</taxon>
        <taxon>Candidozyma</taxon>
    </lineage>
</organism>
<dbReference type="Pfam" id="PF21762">
    <property type="entry name" value="DEDDh_C"/>
    <property type="match status" value="1"/>
</dbReference>
<evidence type="ECO:0000259" key="1">
    <source>
        <dbReference type="Pfam" id="PF21762"/>
    </source>
</evidence>
<protein>
    <recommendedName>
        <fullName evidence="1">Gfd2/YDR514C-like C-terminal domain-containing protein</fullName>
    </recommendedName>
</protein>
<comment type="caution">
    <text evidence="2">The sequence shown here is derived from an EMBL/GenBank/DDBJ whole genome shotgun (WGS) entry which is preliminary data.</text>
</comment>
<dbReference type="VEuPathDB" id="FungiDB:CXQ87_001538"/>
<dbReference type="Proteomes" id="UP000244406">
    <property type="component" value="Unassembled WGS sequence"/>
</dbReference>
<gene>
    <name evidence="2" type="ORF">CXQ87_001538</name>
</gene>
<dbReference type="SUPFAM" id="SSF53098">
    <property type="entry name" value="Ribonuclease H-like"/>
    <property type="match status" value="1"/>
</dbReference>
<dbReference type="GO" id="GO:0005634">
    <property type="term" value="C:nucleus"/>
    <property type="evidence" value="ECO:0007669"/>
    <property type="project" value="TreeGrafter"/>
</dbReference>
<evidence type="ECO:0000313" key="3">
    <source>
        <dbReference type="Proteomes" id="UP000244406"/>
    </source>
</evidence>
<proteinExistence type="predicted"/>
<dbReference type="RefSeq" id="XP_025334374.1">
    <property type="nucleotide sequence ID" value="XM_025480074.1"/>
</dbReference>
<dbReference type="PANTHER" id="PTHR28083">
    <property type="entry name" value="GOOD FOR FULL DBP5 ACTIVITY PROTEIN 2"/>
    <property type="match status" value="1"/>
</dbReference>
<dbReference type="InterPro" id="IPR048519">
    <property type="entry name" value="Gfd2/YDR514C-like_C"/>
</dbReference>
<reference evidence="2 3" key="1">
    <citation type="submission" date="2017-12" db="EMBL/GenBank/DDBJ databases">
        <title>Genome Sequence of the Amphotericin B-resistant Candida duobushaemulonii strain, B09383.</title>
        <authorList>
            <person name="Chow N.A."/>
            <person name="Gade L."/>
            <person name="Batra D."/>
            <person name="Rowe L.A."/>
            <person name="Loparev V.N."/>
            <person name="Litvintseva A.P."/>
        </authorList>
    </citation>
    <scope>NUCLEOTIDE SEQUENCE [LARGE SCALE GENOMIC DNA]</scope>
    <source>
        <strain evidence="2 3">B09383</strain>
    </source>
</reference>
<accession>A0A2V1A7M4</accession>
<evidence type="ECO:0000313" key="2">
    <source>
        <dbReference type="EMBL" id="PVH13434.1"/>
    </source>
</evidence>
<sequence>MRHDLNYLSEMGVSYGNCTLIDTASLLNLTHGQQQPSLKDSLRLVRQPFAFLHNAGNDAYYTLLLCLALADPFYRMASEIDTDTRMANWKCRNLKNEITNESRRYYGDEERFSHFLHHQPL</sequence>
<dbReference type="EMBL" id="PKFP01000001">
    <property type="protein sequence ID" value="PVH13434.1"/>
    <property type="molecule type" value="Genomic_DNA"/>
</dbReference>
<feature type="domain" description="Gfd2/YDR514C-like C-terminal" evidence="1">
    <location>
        <begin position="2"/>
        <end position="68"/>
    </location>
</feature>
<dbReference type="PANTHER" id="PTHR28083:SF1">
    <property type="entry name" value="GOOD FOR FULL DBP5 ACTIVITY PROTEIN 2"/>
    <property type="match status" value="1"/>
</dbReference>
<dbReference type="GeneID" id="37001538"/>
<dbReference type="InterPro" id="IPR040151">
    <property type="entry name" value="Gfd2/YDR514C-like"/>
</dbReference>
<dbReference type="InterPro" id="IPR012337">
    <property type="entry name" value="RNaseH-like_sf"/>
</dbReference>